<evidence type="ECO:0000256" key="8">
    <source>
        <dbReference type="ARBA" id="ARBA00024235"/>
    </source>
</evidence>
<dbReference type="AlphaFoldDB" id="A0A916SG03"/>
<evidence type="ECO:0000256" key="3">
    <source>
        <dbReference type="ARBA" id="ARBA00022692"/>
    </source>
</evidence>
<comment type="similarity">
    <text evidence="7">Belongs to the YfgM family.</text>
</comment>
<keyword evidence="4 9" id="KW-1133">Transmembrane helix</keyword>
<accession>A0A916SG03</accession>
<evidence type="ECO:0000256" key="9">
    <source>
        <dbReference type="SAM" id="Phobius"/>
    </source>
</evidence>
<sequence>MAKHLDLEEQEQLDELKHFWKQYGNLITWGLIVIFGSFAAWNGYQYWQRSQQAQAAIMYDEVERAATSGDASRLDRSLADMKDKFGGTAFAQQAGLLAAKTYYDKGNIDGAKAALAWVAGKSADEGYQAIAKLRLAGVLLEAKAHDEALQQLSGTFPKDFTALVADRRGDIFAAQGKKSEAKAEYEKAYKGMDERTEYRRLVEVKLNALGVNPSAALSVPAAAAAVSPASAPEVKQ</sequence>
<dbReference type="InterPro" id="IPR011990">
    <property type="entry name" value="TPR-like_helical_dom_sf"/>
</dbReference>
<dbReference type="RefSeq" id="WP_188708270.1">
    <property type="nucleotide sequence ID" value="NZ_BMIG01000006.1"/>
</dbReference>
<evidence type="ECO:0000256" key="1">
    <source>
        <dbReference type="ARBA" id="ARBA00004401"/>
    </source>
</evidence>
<evidence type="ECO:0000256" key="2">
    <source>
        <dbReference type="ARBA" id="ARBA00022475"/>
    </source>
</evidence>
<dbReference type="EMBL" id="BMIG01000006">
    <property type="protein sequence ID" value="GGA98338.1"/>
    <property type="molecule type" value="Genomic_DNA"/>
</dbReference>
<reference evidence="11" key="1">
    <citation type="journal article" date="2014" name="Int. J. Syst. Evol. Microbiol.">
        <title>Complete genome sequence of Corynebacterium casei LMG S-19264T (=DSM 44701T), isolated from a smear-ripened cheese.</title>
        <authorList>
            <consortium name="US DOE Joint Genome Institute (JGI-PGF)"/>
            <person name="Walter F."/>
            <person name="Albersmeier A."/>
            <person name="Kalinowski J."/>
            <person name="Ruckert C."/>
        </authorList>
    </citation>
    <scope>NUCLEOTIDE SEQUENCE</scope>
    <source>
        <strain evidence="11">CGMCC 1.15322</strain>
    </source>
</reference>
<keyword evidence="12" id="KW-1185">Reference proteome</keyword>
<dbReference type="SUPFAM" id="SSF48452">
    <property type="entry name" value="TPR-like"/>
    <property type="match status" value="1"/>
</dbReference>
<evidence type="ECO:0000256" key="6">
    <source>
        <dbReference type="ARBA" id="ARBA00023186"/>
    </source>
</evidence>
<evidence type="ECO:0000313" key="12">
    <source>
        <dbReference type="Proteomes" id="UP000620596"/>
    </source>
</evidence>
<dbReference type="PIRSF" id="PIRSF006170">
    <property type="entry name" value="YfgM"/>
    <property type="match status" value="1"/>
</dbReference>
<dbReference type="GO" id="GO:0044877">
    <property type="term" value="F:protein-containing complex binding"/>
    <property type="evidence" value="ECO:0007669"/>
    <property type="project" value="InterPro"/>
</dbReference>
<keyword evidence="3 9" id="KW-0812">Transmembrane</keyword>
<feature type="transmembrane region" description="Helical" evidence="9">
    <location>
        <begin position="26"/>
        <end position="44"/>
    </location>
</feature>
<keyword evidence="5 9" id="KW-0472">Membrane</keyword>
<dbReference type="Pfam" id="PF09976">
    <property type="entry name" value="TPR_21"/>
    <property type="match status" value="1"/>
</dbReference>
<gene>
    <name evidence="11" type="ORF">GCM10011496_19280</name>
</gene>
<dbReference type="PANTHER" id="PTHR38035:SF1">
    <property type="entry name" value="ANCILLARY SECYEG TRANSLOCON SUBUNIT"/>
    <property type="match status" value="1"/>
</dbReference>
<reference evidence="11" key="2">
    <citation type="submission" date="2020-09" db="EMBL/GenBank/DDBJ databases">
        <authorList>
            <person name="Sun Q."/>
            <person name="Zhou Y."/>
        </authorList>
    </citation>
    <scope>NUCLEOTIDE SEQUENCE</scope>
    <source>
        <strain evidence="11">CGMCC 1.15322</strain>
    </source>
</reference>
<evidence type="ECO:0000313" key="11">
    <source>
        <dbReference type="EMBL" id="GGA98338.1"/>
    </source>
</evidence>
<evidence type="ECO:0000256" key="4">
    <source>
        <dbReference type="ARBA" id="ARBA00022989"/>
    </source>
</evidence>
<organism evidence="11 12">
    <name type="scientific">Polaromonas eurypsychrophila</name>
    <dbReference type="NCBI Taxonomy" id="1614635"/>
    <lineage>
        <taxon>Bacteria</taxon>
        <taxon>Pseudomonadati</taxon>
        <taxon>Pseudomonadota</taxon>
        <taxon>Betaproteobacteria</taxon>
        <taxon>Burkholderiales</taxon>
        <taxon>Comamonadaceae</taxon>
        <taxon>Polaromonas</taxon>
    </lineage>
</organism>
<feature type="domain" description="Ancillary SecYEG translocon subunit/Cell division coordinator CpoB TPR" evidence="10">
    <location>
        <begin position="17"/>
        <end position="210"/>
    </location>
</feature>
<comment type="caution">
    <text evidence="11">The sequence shown here is derived from an EMBL/GenBank/DDBJ whole genome shotgun (WGS) entry which is preliminary data.</text>
</comment>
<evidence type="ECO:0000256" key="7">
    <source>
        <dbReference type="ARBA" id="ARBA00024197"/>
    </source>
</evidence>
<keyword evidence="6" id="KW-0143">Chaperone</keyword>
<dbReference type="Proteomes" id="UP000620596">
    <property type="component" value="Unassembled WGS sequence"/>
</dbReference>
<proteinExistence type="inferred from homology"/>
<dbReference type="GO" id="GO:0005886">
    <property type="term" value="C:plasma membrane"/>
    <property type="evidence" value="ECO:0007669"/>
    <property type="project" value="UniProtKB-SubCell"/>
</dbReference>
<evidence type="ECO:0000259" key="10">
    <source>
        <dbReference type="Pfam" id="PF09976"/>
    </source>
</evidence>
<dbReference type="PANTHER" id="PTHR38035">
    <property type="entry name" value="UPF0070 PROTEIN YFGM"/>
    <property type="match status" value="1"/>
</dbReference>
<evidence type="ECO:0000256" key="5">
    <source>
        <dbReference type="ARBA" id="ARBA00023136"/>
    </source>
</evidence>
<comment type="subcellular location">
    <subcellularLocation>
        <location evidence="1">Cell membrane</location>
        <topology evidence="1">Single-pass type II membrane protein</topology>
    </subcellularLocation>
</comment>
<keyword evidence="2" id="KW-1003">Cell membrane</keyword>
<dbReference type="InterPro" id="IPR018704">
    <property type="entry name" value="SecYEG/CpoB_TPR"/>
</dbReference>
<name>A0A916SG03_9BURK</name>
<dbReference type="InterPro" id="IPR026039">
    <property type="entry name" value="YfgM"/>
</dbReference>
<protein>
    <recommendedName>
        <fullName evidence="8">Ancillary SecYEG translocon subunit</fullName>
    </recommendedName>
</protein>